<evidence type="ECO:0000313" key="2">
    <source>
        <dbReference type="Proteomes" id="UP000683925"/>
    </source>
</evidence>
<accession>A0A8S1YLZ2</accession>
<proteinExistence type="predicted"/>
<dbReference type="Proteomes" id="UP000683925">
    <property type="component" value="Unassembled WGS sequence"/>
</dbReference>
<keyword evidence="2" id="KW-1185">Reference proteome</keyword>
<sequence>MYSFTTFNTYIKADIQSQCSNINFQVISKRSKIQPASQIGWSQQLVNINQPEIVLIPSTTGNFVNSSQYVKILTDFEYKEFKY</sequence>
<protein>
    <submittedName>
        <fullName evidence="1">Uncharacterized protein</fullName>
    </submittedName>
</protein>
<organism evidence="1 2">
    <name type="scientific">Paramecium octaurelia</name>
    <dbReference type="NCBI Taxonomy" id="43137"/>
    <lineage>
        <taxon>Eukaryota</taxon>
        <taxon>Sar</taxon>
        <taxon>Alveolata</taxon>
        <taxon>Ciliophora</taxon>
        <taxon>Intramacronucleata</taxon>
        <taxon>Oligohymenophorea</taxon>
        <taxon>Peniculida</taxon>
        <taxon>Parameciidae</taxon>
        <taxon>Paramecium</taxon>
    </lineage>
</organism>
<name>A0A8S1YLZ2_PAROT</name>
<evidence type="ECO:0000313" key="1">
    <source>
        <dbReference type="EMBL" id="CAD8215415.1"/>
    </source>
</evidence>
<dbReference type="AlphaFoldDB" id="A0A8S1YLZ2"/>
<reference evidence="1" key="1">
    <citation type="submission" date="2021-01" db="EMBL/GenBank/DDBJ databases">
        <authorList>
            <consortium name="Genoscope - CEA"/>
            <person name="William W."/>
        </authorList>
    </citation>
    <scope>NUCLEOTIDE SEQUENCE</scope>
</reference>
<comment type="caution">
    <text evidence="1">The sequence shown here is derived from an EMBL/GenBank/DDBJ whole genome shotgun (WGS) entry which is preliminary data.</text>
</comment>
<dbReference type="EMBL" id="CAJJDP010000252">
    <property type="protein sequence ID" value="CAD8215415.1"/>
    <property type="molecule type" value="Genomic_DNA"/>
</dbReference>
<gene>
    <name evidence="1" type="ORF">POCTA_138.1.T2480007</name>
</gene>